<reference evidence="2" key="1">
    <citation type="submission" date="2018-08" db="EMBL/GenBank/DDBJ databases">
        <title>Draft genome sequence of azole-resistant Aspergillus thermomutatus (Neosartorya pseudofischeri) strain HMR AF 39, isolated from a human nasal aspirate.</title>
        <authorList>
            <person name="Parent-Michaud M."/>
            <person name="Dufresne P.J."/>
            <person name="Fournier E."/>
            <person name="Martineau C."/>
            <person name="Moreira S."/>
            <person name="Perkins V."/>
            <person name="De Repentigny L."/>
            <person name="Dufresne S.F."/>
        </authorList>
    </citation>
    <scope>NUCLEOTIDE SEQUENCE [LARGE SCALE GENOMIC DNA]</scope>
    <source>
        <strain evidence="2">HMR AF 39</strain>
    </source>
</reference>
<feature type="domain" description="CHAT" evidence="1">
    <location>
        <begin position="383"/>
        <end position="649"/>
    </location>
</feature>
<dbReference type="VEuPathDB" id="FungiDB:CDV56_105798"/>
<evidence type="ECO:0000259" key="1">
    <source>
        <dbReference type="Pfam" id="PF12770"/>
    </source>
</evidence>
<dbReference type="STRING" id="41047.A0A397GD56"/>
<comment type="caution">
    <text evidence="2">The sequence shown here is derived from an EMBL/GenBank/DDBJ whole genome shotgun (WGS) entry which is preliminary data.</text>
</comment>
<evidence type="ECO:0000313" key="2">
    <source>
        <dbReference type="EMBL" id="RHZ48891.1"/>
    </source>
</evidence>
<name>A0A397GD56_ASPTH</name>
<dbReference type="EMBL" id="NKHU02000189">
    <property type="protein sequence ID" value="RHZ48891.1"/>
    <property type="molecule type" value="Genomic_DNA"/>
</dbReference>
<evidence type="ECO:0000313" key="3">
    <source>
        <dbReference type="Proteomes" id="UP000215305"/>
    </source>
</evidence>
<dbReference type="OrthoDB" id="9991317at2759"/>
<dbReference type="RefSeq" id="XP_026612137.1">
    <property type="nucleotide sequence ID" value="XM_026759417.1"/>
</dbReference>
<accession>A0A397GD56</accession>
<keyword evidence="3" id="KW-1185">Reference proteome</keyword>
<dbReference type="Pfam" id="PF12770">
    <property type="entry name" value="CHAT"/>
    <property type="match status" value="1"/>
</dbReference>
<organism evidence="2 3">
    <name type="scientific">Aspergillus thermomutatus</name>
    <name type="common">Neosartorya pseudofischeri</name>
    <dbReference type="NCBI Taxonomy" id="41047"/>
    <lineage>
        <taxon>Eukaryota</taxon>
        <taxon>Fungi</taxon>
        <taxon>Dikarya</taxon>
        <taxon>Ascomycota</taxon>
        <taxon>Pezizomycotina</taxon>
        <taxon>Eurotiomycetes</taxon>
        <taxon>Eurotiomycetidae</taxon>
        <taxon>Eurotiales</taxon>
        <taxon>Aspergillaceae</taxon>
        <taxon>Aspergillus</taxon>
        <taxon>Aspergillus subgen. Fumigati</taxon>
    </lineage>
</organism>
<protein>
    <recommendedName>
        <fullName evidence="1">CHAT domain-containing protein</fullName>
    </recommendedName>
</protein>
<dbReference type="Proteomes" id="UP000215305">
    <property type="component" value="Unassembled WGS sequence"/>
</dbReference>
<proteinExistence type="predicted"/>
<dbReference type="InterPro" id="IPR024983">
    <property type="entry name" value="CHAT_dom"/>
</dbReference>
<dbReference type="GeneID" id="38127772"/>
<gene>
    <name evidence="2" type="ORF">CDV56_105798</name>
</gene>
<dbReference type="InterPro" id="IPR011990">
    <property type="entry name" value="TPR-like_helical_dom_sf"/>
</dbReference>
<dbReference type="AlphaFoldDB" id="A0A397GD56"/>
<dbReference type="Gene3D" id="1.25.40.10">
    <property type="entry name" value="Tetratricopeptide repeat domain"/>
    <property type="match status" value="1"/>
</dbReference>
<sequence length="650" mass="71523">MPAAASDMCEVSVKCTAVNITPQDHPDLAGRLNNLGDMFSDRYYRTGKMDDLEEAIQKAQRAIDITPEDHPNLAAWLNNLANRLSARYNKMHEKKDRFTCTDSYIKAYNCSSAKPLTRVQAAREAIKLLVEDEDFPKAVSLADRALSLLPLVCGRSLSREDQQHAITQTAGLAAEACSVLLKTAGDPVRGVEYLEEGRGLIIGYLIDGRSDISDMTEKYPIEAKEFDRLRYKASAPTSLESPPEIRRQLSRERDEAANDLERHLKHIRTLLEFDRFLLSPSSDNLKHYAVEGPIVIVNVTSISSDALIISPSGAKHVPLPDFPALDVGQYRPWALTRSSSRFIKKEGGGSQGQDAEFRQFLSRLWSDCVCLVLDELGFLQPVCDEELPRIWWIGTGLASGLPFHAAGDHSEGSAENTFSCAISSYTPSIKTLRYARDHAAVKPCTQLLLLVTMSRTPAVHDLPGVEAEAKAIQDTVSEPHVLQSLSQPSAKLALQRMKDCSVVHFACHGSSDMTDPSNSYLALQGESDLFPDPLTVQKISESHLGQAWLAYLSACSTAENQVSDLADEALHLASGFQVAGFGHTVASMWPSHDDTCVHVASIFYRELLINGGLQKGNRGVAAALHSAVADIRRRHLEQPYSWAQYVHFGA</sequence>